<sequence length="405" mass="47002">MTSNIFNNGKLETSTYLTKSSIPYILLEGKNSIIDDTLFSDTDKNVLPHCENYLIESRSKLIPSSDKKIITISNGCENEAGGVVNQVMAGCTKYVTSHTDCVSFWTSGREENIKKTSFNDISMDDEDSGNESSIFDNNTINISMNTLLSIDNSISSRTISESSVDDIIILSEPLSTIVLCHNDKKYFVDKNILQKKSKKFLKIFENELVESSFKIPRPFLSEHVNEVINYLMVDFCNFSTKNIYGVLRLAYYYEMEELVMYGENWVVANLDYLNLPNVYNFFIEFDRKNLISSLLEYVKNHFEAIFGNDVFLEYDFNFFAKIFCEIILPDIDIQKAVLLFMDWIDYDYISRLVYFKWLVSIDEMRYLSRNFIMDMGTTYFHFMSFIEFNIQYVNLLTKVCGGLNK</sequence>
<protein>
    <submittedName>
        <fullName evidence="3">BTB domain-containing protein</fullName>
    </submittedName>
</protein>
<proteinExistence type="predicted"/>
<evidence type="ECO:0000313" key="2">
    <source>
        <dbReference type="Proteomes" id="UP000038045"/>
    </source>
</evidence>
<dbReference type="InterPro" id="IPR000210">
    <property type="entry name" value="BTB/POZ_dom"/>
</dbReference>
<evidence type="ECO:0000313" key="3">
    <source>
        <dbReference type="WBParaSite" id="PTRK_0000381900.1"/>
    </source>
</evidence>
<organism evidence="2 3">
    <name type="scientific">Parastrongyloides trichosuri</name>
    <name type="common">Possum-specific nematode worm</name>
    <dbReference type="NCBI Taxonomy" id="131310"/>
    <lineage>
        <taxon>Eukaryota</taxon>
        <taxon>Metazoa</taxon>
        <taxon>Ecdysozoa</taxon>
        <taxon>Nematoda</taxon>
        <taxon>Chromadorea</taxon>
        <taxon>Rhabditida</taxon>
        <taxon>Tylenchina</taxon>
        <taxon>Panagrolaimomorpha</taxon>
        <taxon>Strongyloidoidea</taxon>
        <taxon>Strongyloididae</taxon>
        <taxon>Parastrongyloides</taxon>
    </lineage>
</organism>
<accession>A0A0N4Z928</accession>
<dbReference type="WBParaSite" id="PTRK_0000381900.1">
    <property type="protein sequence ID" value="PTRK_0000381900.1"/>
    <property type="gene ID" value="PTRK_0000381900"/>
</dbReference>
<feature type="domain" description="BTB" evidence="1">
    <location>
        <begin position="175"/>
        <end position="270"/>
    </location>
</feature>
<dbReference type="Proteomes" id="UP000038045">
    <property type="component" value="Unplaced"/>
</dbReference>
<dbReference type="Pfam" id="PF00651">
    <property type="entry name" value="BTB"/>
    <property type="match status" value="1"/>
</dbReference>
<keyword evidence="2" id="KW-1185">Reference proteome</keyword>
<evidence type="ECO:0000259" key="1">
    <source>
        <dbReference type="SMART" id="SM00225"/>
    </source>
</evidence>
<reference evidence="3" key="1">
    <citation type="submission" date="2017-02" db="UniProtKB">
        <authorList>
            <consortium name="WormBaseParasite"/>
        </authorList>
    </citation>
    <scope>IDENTIFICATION</scope>
</reference>
<dbReference type="InterPro" id="IPR011333">
    <property type="entry name" value="SKP1/BTB/POZ_sf"/>
</dbReference>
<dbReference type="SUPFAM" id="SSF54695">
    <property type="entry name" value="POZ domain"/>
    <property type="match status" value="1"/>
</dbReference>
<dbReference type="Gene3D" id="3.30.710.10">
    <property type="entry name" value="Potassium Channel Kv1.1, Chain A"/>
    <property type="match status" value="1"/>
</dbReference>
<dbReference type="SMART" id="SM00225">
    <property type="entry name" value="BTB"/>
    <property type="match status" value="1"/>
</dbReference>
<name>A0A0N4Z928_PARTI</name>
<dbReference type="AlphaFoldDB" id="A0A0N4Z928"/>